<name>A0AAE0DRG1_9LECA</name>
<gene>
    <name evidence="5" type="ORF">OEA41_000604</name>
</gene>
<dbReference type="PANTHER" id="PTHR43976">
    <property type="entry name" value="SHORT CHAIN DEHYDROGENASE"/>
    <property type="match status" value="1"/>
</dbReference>
<evidence type="ECO:0000256" key="4">
    <source>
        <dbReference type="RuleBase" id="RU000363"/>
    </source>
</evidence>
<dbReference type="InterPro" id="IPR020904">
    <property type="entry name" value="Sc_DH/Rdtase_CS"/>
</dbReference>
<accession>A0AAE0DRG1</accession>
<dbReference type="GO" id="GO:0016491">
    <property type="term" value="F:oxidoreductase activity"/>
    <property type="evidence" value="ECO:0007669"/>
    <property type="project" value="UniProtKB-KW"/>
</dbReference>
<dbReference type="Pfam" id="PF00106">
    <property type="entry name" value="adh_short"/>
    <property type="match status" value="1"/>
</dbReference>
<keyword evidence="6" id="KW-1185">Reference proteome</keyword>
<dbReference type="InterPro" id="IPR036291">
    <property type="entry name" value="NAD(P)-bd_dom_sf"/>
</dbReference>
<dbReference type="InterPro" id="IPR002347">
    <property type="entry name" value="SDR_fam"/>
</dbReference>
<dbReference type="CDD" id="cd05374">
    <property type="entry name" value="17beta-HSD-like_SDR_c"/>
    <property type="match status" value="1"/>
</dbReference>
<proteinExistence type="inferred from homology"/>
<dbReference type="Proteomes" id="UP001276659">
    <property type="component" value="Unassembled WGS sequence"/>
</dbReference>
<keyword evidence="2" id="KW-0521">NADP</keyword>
<dbReference type="PRINTS" id="PR00080">
    <property type="entry name" value="SDRFAMILY"/>
</dbReference>
<dbReference type="Gene3D" id="3.40.50.720">
    <property type="entry name" value="NAD(P)-binding Rossmann-like Domain"/>
    <property type="match status" value="1"/>
</dbReference>
<evidence type="ECO:0000313" key="6">
    <source>
        <dbReference type="Proteomes" id="UP001276659"/>
    </source>
</evidence>
<comment type="similarity">
    <text evidence="1 4">Belongs to the short-chain dehydrogenases/reductases (SDR) family.</text>
</comment>
<reference evidence="5" key="1">
    <citation type="submission" date="2022-11" db="EMBL/GenBank/DDBJ databases">
        <title>Chromosomal genome sequence assembly and mating type (MAT) locus characterization of the leprose asexual lichenized fungus Lepraria neglecta (Nyl.) Erichsen.</title>
        <authorList>
            <person name="Allen J.L."/>
            <person name="Pfeffer B."/>
        </authorList>
    </citation>
    <scope>NUCLEOTIDE SEQUENCE</scope>
    <source>
        <strain evidence="5">Allen 5258</strain>
    </source>
</reference>
<evidence type="ECO:0000256" key="1">
    <source>
        <dbReference type="ARBA" id="ARBA00006484"/>
    </source>
</evidence>
<dbReference type="InterPro" id="IPR051911">
    <property type="entry name" value="SDR_oxidoreductase"/>
</dbReference>
<evidence type="ECO:0000256" key="3">
    <source>
        <dbReference type="ARBA" id="ARBA00023002"/>
    </source>
</evidence>
<organism evidence="5 6">
    <name type="scientific">Lepraria neglecta</name>
    <dbReference type="NCBI Taxonomy" id="209136"/>
    <lineage>
        <taxon>Eukaryota</taxon>
        <taxon>Fungi</taxon>
        <taxon>Dikarya</taxon>
        <taxon>Ascomycota</taxon>
        <taxon>Pezizomycotina</taxon>
        <taxon>Lecanoromycetes</taxon>
        <taxon>OSLEUM clade</taxon>
        <taxon>Lecanoromycetidae</taxon>
        <taxon>Lecanorales</taxon>
        <taxon>Lecanorineae</taxon>
        <taxon>Stereocaulaceae</taxon>
        <taxon>Lepraria</taxon>
    </lineage>
</organism>
<keyword evidence="3" id="KW-0560">Oxidoreductase</keyword>
<evidence type="ECO:0000313" key="5">
    <source>
        <dbReference type="EMBL" id="KAK3178468.1"/>
    </source>
</evidence>
<dbReference type="PROSITE" id="PS00061">
    <property type="entry name" value="ADH_SHORT"/>
    <property type="match status" value="1"/>
</dbReference>
<dbReference type="EMBL" id="JASNWA010000003">
    <property type="protein sequence ID" value="KAK3178468.1"/>
    <property type="molecule type" value="Genomic_DNA"/>
</dbReference>
<dbReference type="PRINTS" id="PR00081">
    <property type="entry name" value="GDHRDH"/>
</dbReference>
<protein>
    <submittedName>
        <fullName evidence="5">Secondary metabolism biosynthetic enzyme</fullName>
    </submittedName>
</protein>
<dbReference type="SUPFAM" id="SSF51735">
    <property type="entry name" value="NAD(P)-binding Rossmann-fold domains"/>
    <property type="match status" value="1"/>
</dbReference>
<comment type="caution">
    <text evidence="5">The sequence shown here is derived from an EMBL/GenBank/DDBJ whole genome shotgun (WGS) entry which is preliminary data.</text>
</comment>
<evidence type="ECO:0000256" key="2">
    <source>
        <dbReference type="ARBA" id="ARBA00022857"/>
    </source>
</evidence>
<sequence>MAPLVWLITGTSSGFGLFFVHSVLAHGDKVIATARTLSKIQHLKEAGADIMQLDVTAPQAELDAKVKEAMGFYGKVDVLVNNAGYVQTGNWEDLSHEDLLAIFNTNVFGPINLTRLILPYFRKQHAGTIVFMGSSAAWQGNPGASAYNGSKAALQGMVEGLQQEMAPPGIKTLLIEAGSFRTELLDPKNVKLAPTNFKEYEKYNNWLKGLAKSLNGAQVGDTRKGVETVVDAVKGKGWAEGKEVPFRLVLGSDGIKTVVDKAKEVIALCEKWSDLF</sequence>
<dbReference type="PANTHER" id="PTHR43976:SF16">
    <property type="entry name" value="SHORT-CHAIN DEHYDROGENASE_REDUCTASE FAMILY PROTEIN"/>
    <property type="match status" value="1"/>
</dbReference>
<dbReference type="AlphaFoldDB" id="A0AAE0DRG1"/>